<reference evidence="3" key="1">
    <citation type="journal article" date="2019" name="Int. J. Syst. Evol. Microbiol.">
        <title>The Global Catalogue of Microorganisms (GCM) 10K type strain sequencing project: providing services to taxonomists for standard genome sequencing and annotation.</title>
        <authorList>
            <consortium name="The Broad Institute Genomics Platform"/>
            <consortium name="The Broad Institute Genome Sequencing Center for Infectious Disease"/>
            <person name="Wu L."/>
            <person name="Ma J."/>
        </authorList>
    </citation>
    <scope>NUCLEOTIDE SEQUENCE [LARGE SCALE GENOMIC DNA]</scope>
    <source>
        <strain evidence="3">CGMCC 1.16619</strain>
    </source>
</reference>
<protein>
    <submittedName>
        <fullName evidence="2">Uncharacterized protein</fullName>
    </submittedName>
</protein>
<feature type="chain" id="PRO_5045731859" evidence="1">
    <location>
        <begin position="25"/>
        <end position="136"/>
    </location>
</feature>
<proteinExistence type="predicted"/>
<feature type="signal peptide" evidence="1">
    <location>
        <begin position="1"/>
        <end position="24"/>
    </location>
</feature>
<comment type="caution">
    <text evidence="2">The sequence shown here is derived from an EMBL/GenBank/DDBJ whole genome shotgun (WGS) entry which is preliminary data.</text>
</comment>
<accession>A0ABW0QM71</accession>
<name>A0ABW0QM71_9GAMM</name>
<evidence type="ECO:0000256" key="1">
    <source>
        <dbReference type="SAM" id="SignalP"/>
    </source>
</evidence>
<gene>
    <name evidence="2" type="ORF">ACFPPA_06445</name>
</gene>
<dbReference type="Proteomes" id="UP001596114">
    <property type="component" value="Unassembled WGS sequence"/>
</dbReference>
<dbReference type="EMBL" id="JBHSNF010000001">
    <property type="protein sequence ID" value="MFC5525379.1"/>
    <property type="molecule type" value="Genomic_DNA"/>
</dbReference>
<evidence type="ECO:0000313" key="2">
    <source>
        <dbReference type="EMBL" id="MFC5525379.1"/>
    </source>
</evidence>
<organism evidence="2 3">
    <name type="scientific">Rhodanobacter ginsengisoli</name>
    <dbReference type="NCBI Taxonomy" id="418646"/>
    <lineage>
        <taxon>Bacteria</taxon>
        <taxon>Pseudomonadati</taxon>
        <taxon>Pseudomonadota</taxon>
        <taxon>Gammaproteobacteria</taxon>
        <taxon>Lysobacterales</taxon>
        <taxon>Rhodanobacteraceae</taxon>
        <taxon>Rhodanobacter</taxon>
    </lineage>
</organism>
<sequence>MNPTHATAFTVMLAAALGSMVVTAAPARAMHGDAGRRPTRYFNLVNATFDSVTALAIAPAGGDGFHDIDLGKPLQGGLNSMTFDVPGGGCLRDIRVTFHGGRILLYPHIDVCRYEGLRLKPQDNRPVPSVASSSGD</sequence>
<evidence type="ECO:0000313" key="3">
    <source>
        <dbReference type="Proteomes" id="UP001596114"/>
    </source>
</evidence>
<keyword evidence="1" id="KW-0732">Signal</keyword>
<keyword evidence="3" id="KW-1185">Reference proteome</keyword>
<dbReference type="RefSeq" id="WP_377318406.1">
    <property type="nucleotide sequence ID" value="NZ_JBHSNF010000001.1"/>
</dbReference>